<evidence type="ECO:0000313" key="2">
    <source>
        <dbReference type="EMBL" id="RPA81294.1"/>
    </source>
</evidence>
<feature type="region of interest" description="Disordered" evidence="1">
    <location>
        <begin position="28"/>
        <end position="58"/>
    </location>
</feature>
<feature type="compositionally biased region" description="Polar residues" evidence="1">
    <location>
        <begin position="40"/>
        <end position="58"/>
    </location>
</feature>
<accession>A0A3N4II17</accession>
<dbReference type="Proteomes" id="UP000275078">
    <property type="component" value="Unassembled WGS sequence"/>
</dbReference>
<organism evidence="2 3">
    <name type="scientific">Ascobolus immersus RN42</name>
    <dbReference type="NCBI Taxonomy" id="1160509"/>
    <lineage>
        <taxon>Eukaryota</taxon>
        <taxon>Fungi</taxon>
        <taxon>Dikarya</taxon>
        <taxon>Ascomycota</taxon>
        <taxon>Pezizomycotina</taxon>
        <taxon>Pezizomycetes</taxon>
        <taxon>Pezizales</taxon>
        <taxon>Ascobolaceae</taxon>
        <taxon>Ascobolus</taxon>
    </lineage>
</organism>
<dbReference type="EMBL" id="ML119681">
    <property type="protein sequence ID" value="RPA81294.1"/>
    <property type="molecule type" value="Genomic_DNA"/>
</dbReference>
<keyword evidence="3" id="KW-1185">Reference proteome</keyword>
<protein>
    <submittedName>
        <fullName evidence="2">Uncharacterized protein</fullName>
    </submittedName>
</protein>
<proteinExistence type="predicted"/>
<reference evidence="2 3" key="1">
    <citation type="journal article" date="2018" name="Nat. Ecol. Evol.">
        <title>Pezizomycetes genomes reveal the molecular basis of ectomycorrhizal truffle lifestyle.</title>
        <authorList>
            <person name="Murat C."/>
            <person name="Payen T."/>
            <person name="Noel B."/>
            <person name="Kuo A."/>
            <person name="Morin E."/>
            <person name="Chen J."/>
            <person name="Kohler A."/>
            <person name="Krizsan K."/>
            <person name="Balestrini R."/>
            <person name="Da Silva C."/>
            <person name="Montanini B."/>
            <person name="Hainaut M."/>
            <person name="Levati E."/>
            <person name="Barry K.W."/>
            <person name="Belfiori B."/>
            <person name="Cichocki N."/>
            <person name="Clum A."/>
            <person name="Dockter R.B."/>
            <person name="Fauchery L."/>
            <person name="Guy J."/>
            <person name="Iotti M."/>
            <person name="Le Tacon F."/>
            <person name="Lindquist E.A."/>
            <person name="Lipzen A."/>
            <person name="Malagnac F."/>
            <person name="Mello A."/>
            <person name="Molinier V."/>
            <person name="Miyauchi S."/>
            <person name="Poulain J."/>
            <person name="Riccioni C."/>
            <person name="Rubini A."/>
            <person name="Sitrit Y."/>
            <person name="Splivallo R."/>
            <person name="Traeger S."/>
            <person name="Wang M."/>
            <person name="Zifcakova L."/>
            <person name="Wipf D."/>
            <person name="Zambonelli A."/>
            <person name="Paolocci F."/>
            <person name="Nowrousian M."/>
            <person name="Ottonello S."/>
            <person name="Baldrian P."/>
            <person name="Spatafora J.W."/>
            <person name="Henrissat B."/>
            <person name="Nagy L.G."/>
            <person name="Aury J.M."/>
            <person name="Wincker P."/>
            <person name="Grigoriev I.V."/>
            <person name="Bonfante P."/>
            <person name="Martin F.M."/>
        </authorList>
    </citation>
    <scope>NUCLEOTIDE SEQUENCE [LARGE SCALE GENOMIC DNA]</scope>
    <source>
        <strain evidence="2 3">RN42</strain>
    </source>
</reference>
<gene>
    <name evidence="2" type="ORF">BJ508DRAFT_116172</name>
</gene>
<sequence>MVAKVGHALLSSYFANCSIAVPTTLPPTPDPNTVDLPFQSHKSSSTNPPSTARESTSLITVPKLKVPQNRLDFVNTSPKSPTPDGSKLTEQHSFTVPVVETFNPVLRGAAAADQARYEKLWTSHQKSELAHPLESQPSVATSLYSSKRLRLQTFEEMISERQDQAFQLEMEALEKNISIFMREQVVSHRERMLEHEVAKVRAEEAEVSRKQVELVQREKLVVQREERQRKEELSAAARKTRDDEELDMKFAVLIKLEDLFKKNGAKLVADRAAFVKEKREEMLFAKNRQAERWAEQIKLDRGKAKLMLDMDVFEKTKARFGRSIGRNR</sequence>
<evidence type="ECO:0000256" key="1">
    <source>
        <dbReference type="SAM" id="MobiDB-lite"/>
    </source>
</evidence>
<evidence type="ECO:0000313" key="3">
    <source>
        <dbReference type="Proteomes" id="UP000275078"/>
    </source>
</evidence>
<name>A0A3N4II17_ASCIM</name>
<dbReference type="AlphaFoldDB" id="A0A3N4II17"/>